<keyword evidence="1" id="KW-0472">Membrane</keyword>
<dbReference type="EMBL" id="HF935278">
    <property type="protein sequence ID" value="CCX05958.1"/>
    <property type="molecule type" value="Genomic_DNA"/>
</dbReference>
<keyword evidence="3" id="KW-1185">Reference proteome</keyword>
<dbReference type="Proteomes" id="UP000018144">
    <property type="component" value="Unassembled WGS sequence"/>
</dbReference>
<evidence type="ECO:0000256" key="1">
    <source>
        <dbReference type="SAM" id="Phobius"/>
    </source>
</evidence>
<feature type="transmembrane region" description="Helical" evidence="1">
    <location>
        <begin position="78"/>
        <end position="96"/>
    </location>
</feature>
<name>U4KW86_PYROM</name>
<gene>
    <name evidence="2" type="ORF">PCON_05545</name>
</gene>
<evidence type="ECO:0000313" key="3">
    <source>
        <dbReference type="Proteomes" id="UP000018144"/>
    </source>
</evidence>
<reference evidence="2 3" key="1">
    <citation type="journal article" date="2013" name="PLoS Genet.">
        <title>The genome and development-dependent transcriptomes of Pyronema confluens: a window into fungal evolution.</title>
        <authorList>
            <person name="Traeger S."/>
            <person name="Altegoer F."/>
            <person name="Freitag M."/>
            <person name="Gabaldon T."/>
            <person name="Kempken F."/>
            <person name="Kumar A."/>
            <person name="Marcet-Houben M."/>
            <person name="Poggeler S."/>
            <person name="Stajich J.E."/>
            <person name="Nowrousian M."/>
        </authorList>
    </citation>
    <scope>NUCLEOTIDE SEQUENCE [LARGE SCALE GENOMIC DNA]</scope>
    <source>
        <strain evidence="3">CBS 100304</strain>
        <tissue evidence="2">Vegetative mycelium</tissue>
    </source>
</reference>
<sequence>MRHLRSDSWGRVASVTLSFTSQPLSTSQLVNLSTLHMISISFLSQRQLRYHLFFLPVSFALLPHGVGCVLFWSCLGVLWSLWVLFFSASCVFRLSLS</sequence>
<evidence type="ECO:0000313" key="2">
    <source>
        <dbReference type="EMBL" id="CCX05958.1"/>
    </source>
</evidence>
<organism evidence="2 3">
    <name type="scientific">Pyronema omphalodes (strain CBS 100304)</name>
    <name type="common">Pyronema confluens</name>
    <dbReference type="NCBI Taxonomy" id="1076935"/>
    <lineage>
        <taxon>Eukaryota</taxon>
        <taxon>Fungi</taxon>
        <taxon>Dikarya</taxon>
        <taxon>Ascomycota</taxon>
        <taxon>Pezizomycotina</taxon>
        <taxon>Pezizomycetes</taxon>
        <taxon>Pezizales</taxon>
        <taxon>Pyronemataceae</taxon>
        <taxon>Pyronema</taxon>
    </lineage>
</organism>
<keyword evidence="1" id="KW-0812">Transmembrane</keyword>
<dbReference type="AlphaFoldDB" id="U4KW86"/>
<protein>
    <submittedName>
        <fullName evidence="2">Uncharacterized protein</fullName>
    </submittedName>
</protein>
<accession>U4KW86</accession>
<proteinExistence type="predicted"/>
<feature type="transmembrane region" description="Helical" evidence="1">
    <location>
        <begin position="52"/>
        <end position="72"/>
    </location>
</feature>
<keyword evidence="1" id="KW-1133">Transmembrane helix</keyword>